<reference evidence="1" key="1">
    <citation type="submission" date="2020-11" db="EMBL/GenBank/DDBJ databases">
        <authorList>
            <consortium name="DOE Joint Genome Institute"/>
            <person name="Ahrendt S."/>
            <person name="Riley R."/>
            <person name="Andreopoulos W."/>
            <person name="Labutti K."/>
            <person name="Pangilinan J."/>
            <person name="Ruiz-Duenas F.J."/>
            <person name="Barrasa J.M."/>
            <person name="Sanchez-Garcia M."/>
            <person name="Camarero S."/>
            <person name="Miyauchi S."/>
            <person name="Serrano A."/>
            <person name="Linde D."/>
            <person name="Babiker R."/>
            <person name="Drula E."/>
            <person name="Ayuso-Fernandez I."/>
            <person name="Pacheco R."/>
            <person name="Padilla G."/>
            <person name="Ferreira P."/>
            <person name="Barriuso J."/>
            <person name="Kellner H."/>
            <person name="Castanera R."/>
            <person name="Alfaro M."/>
            <person name="Ramirez L."/>
            <person name="Pisabarro A.G."/>
            <person name="Kuo A."/>
            <person name="Tritt A."/>
            <person name="Lipzen A."/>
            <person name="He G."/>
            <person name="Yan M."/>
            <person name="Ng V."/>
            <person name="Cullen D."/>
            <person name="Martin F."/>
            <person name="Rosso M.-N."/>
            <person name="Henrissat B."/>
            <person name="Hibbett D."/>
            <person name="Martinez A.T."/>
            <person name="Grigoriev I.V."/>
        </authorList>
    </citation>
    <scope>NUCLEOTIDE SEQUENCE</scope>
    <source>
        <strain evidence="1">CIRM-BRFM 674</strain>
    </source>
</reference>
<accession>A0A9P5YJK6</accession>
<dbReference type="EMBL" id="MU155779">
    <property type="protein sequence ID" value="KAF9471017.1"/>
    <property type="molecule type" value="Genomic_DNA"/>
</dbReference>
<comment type="caution">
    <text evidence="1">The sequence shown here is derived from an EMBL/GenBank/DDBJ whole genome shotgun (WGS) entry which is preliminary data.</text>
</comment>
<protein>
    <submittedName>
        <fullName evidence="1">Uncharacterized protein</fullName>
    </submittedName>
</protein>
<sequence>MNSILLESTALRFLVIVLRGSERIHRTCDVFFCLCLLIRFTSSIPVHDTLILSSSLSLWPQHAHRHRIRESNRHRFLFIVKTLRRRVMLPRDAHQTLQILGRSLLVCVHHNVVLVLHSLSPS</sequence>
<keyword evidence="2" id="KW-1185">Reference proteome</keyword>
<dbReference type="Proteomes" id="UP000807469">
    <property type="component" value="Unassembled WGS sequence"/>
</dbReference>
<proteinExistence type="predicted"/>
<name>A0A9P5YJK6_9AGAR</name>
<organism evidence="1 2">
    <name type="scientific">Pholiota conissans</name>
    <dbReference type="NCBI Taxonomy" id="109636"/>
    <lineage>
        <taxon>Eukaryota</taxon>
        <taxon>Fungi</taxon>
        <taxon>Dikarya</taxon>
        <taxon>Basidiomycota</taxon>
        <taxon>Agaricomycotina</taxon>
        <taxon>Agaricomycetes</taxon>
        <taxon>Agaricomycetidae</taxon>
        <taxon>Agaricales</taxon>
        <taxon>Agaricineae</taxon>
        <taxon>Strophariaceae</taxon>
        <taxon>Pholiota</taxon>
    </lineage>
</organism>
<evidence type="ECO:0000313" key="2">
    <source>
        <dbReference type="Proteomes" id="UP000807469"/>
    </source>
</evidence>
<gene>
    <name evidence="1" type="ORF">BDN70DRAFT_615102</name>
</gene>
<dbReference type="AlphaFoldDB" id="A0A9P5YJK6"/>
<evidence type="ECO:0000313" key="1">
    <source>
        <dbReference type="EMBL" id="KAF9471017.1"/>
    </source>
</evidence>